<dbReference type="EMBL" id="AP012273">
    <property type="protein sequence ID" value="BAO45535.1"/>
    <property type="molecule type" value="Genomic_DNA"/>
</dbReference>
<dbReference type="Proteomes" id="UP000031631">
    <property type="component" value="Chromosome"/>
</dbReference>
<dbReference type="KEGG" id="tbn:TBH_C2629"/>
<evidence type="ECO:0000259" key="1">
    <source>
        <dbReference type="Pfam" id="PF04230"/>
    </source>
</evidence>
<dbReference type="InterPro" id="IPR007345">
    <property type="entry name" value="Polysacch_pyruvyl_Trfase"/>
</dbReference>
<evidence type="ECO:0000313" key="3">
    <source>
        <dbReference type="Proteomes" id="UP000031631"/>
    </source>
</evidence>
<dbReference type="Pfam" id="PF04230">
    <property type="entry name" value="PS_pyruv_trans"/>
    <property type="match status" value="1"/>
</dbReference>
<gene>
    <name evidence="2" type="ORF">TBH_C2629</name>
</gene>
<accession>A0A7U6JL18</accession>
<organism evidence="2 3">
    <name type="scientific">Thiolapillus brandeum</name>
    <dbReference type="NCBI Taxonomy" id="1076588"/>
    <lineage>
        <taxon>Bacteria</taxon>
        <taxon>Pseudomonadati</taxon>
        <taxon>Pseudomonadota</taxon>
        <taxon>Gammaproteobacteria</taxon>
        <taxon>Chromatiales</taxon>
        <taxon>Sedimenticolaceae</taxon>
        <taxon>Thiolapillus</taxon>
    </lineage>
</organism>
<dbReference type="PANTHER" id="PTHR36836:SF1">
    <property type="entry name" value="COLANIC ACID BIOSYNTHESIS PROTEIN WCAK"/>
    <property type="match status" value="1"/>
</dbReference>
<evidence type="ECO:0000313" key="2">
    <source>
        <dbReference type="EMBL" id="BAO45535.1"/>
    </source>
</evidence>
<reference evidence="2 3" key="1">
    <citation type="journal article" date="2014" name="PLoS ONE">
        <title>Physiological and genomic features of a novel sulfur-oxidizing gammaproteobacterium belonging to a previously uncultivated symbiotic lineage isolated from a hydrothermal vent.</title>
        <authorList>
            <person name="Nunoura T."/>
            <person name="Takaki Y."/>
            <person name="Kazama H."/>
            <person name="Kakuta J."/>
            <person name="Shimamura S."/>
            <person name="Makita H."/>
            <person name="Hirai M."/>
            <person name="Miyazaki M."/>
            <person name="Takai K."/>
        </authorList>
    </citation>
    <scope>NUCLEOTIDE SEQUENCE [LARGE SCALE GENOMIC DNA]</scope>
    <source>
        <strain evidence="2 3">Hiromi1</strain>
    </source>
</reference>
<dbReference type="RefSeq" id="WP_041069301.1">
    <property type="nucleotide sequence ID" value="NZ_AP012273.1"/>
</dbReference>
<protein>
    <recommendedName>
        <fullName evidence="1">Polysaccharide pyruvyl transferase domain-containing protein</fullName>
    </recommendedName>
</protein>
<name>A0A7U6JL18_9GAMM</name>
<feature type="domain" description="Polysaccharide pyruvyl transferase" evidence="1">
    <location>
        <begin position="15"/>
        <end position="301"/>
    </location>
</feature>
<sequence length="371" mass="41390">MSANCAIMGGFGGGNLGDELIGLAESGFLEANGMEPLLYTFSPTVSQAIQSQVRWLDYRNLPDYFQRLRNTVRRHARNTGQPLPDRVIIGAGGLLYDTPLTHLIGWHSRTLYLRQKRIPYALFANSLRRPRSAPGRYLLHEILRHASSVSLRDRLSLDIAGELCPRDDYRLTRDPVLALGKILRPDVAMPVQKNLVAIAPRPWNPSGKKEGFSFWVGLIKGLVEQGLDPVLVAFDPRMDIEFCERLRSSLALREVRTWDSAQGLAGAGAVFDGCEMVFGMRFHALILALLLEKPMLAFSYDEKVTGLMADLGLSPLCYELNGNVPAALDFVIQGRRYLADRKPEVLSGMRDYVAESQSLTTKDFARIIETL</sequence>
<keyword evidence="3" id="KW-1185">Reference proteome</keyword>
<dbReference type="PANTHER" id="PTHR36836">
    <property type="entry name" value="COLANIC ACID BIOSYNTHESIS PROTEIN WCAK"/>
    <property type="match status" value="1"/>
</dbReference>
<proteinExistence type="predicted"/>
<dbReference type="AlphaFoldDB" id="A0A7U6JL18"/>